<protein>
    <submittedName>
        <fullName evidence="6">Transporter</fullName>
    </submittedName>
</protein>
<accession>A0ABS6YFT5</accession>
<organism evidence="6 7">
    <name type="scientific">Hoylesella nanceiensis</name>
    <dbReference type="NCBI Taxonomy" id="425941"/>
    <lineage>
        <taxon>Bacteria</taxon>
        <taxon>Pseudomonadati</taxon>
        <taxon>Bacteroidota</taxon>
        <taxon>Bacteroidia</taxon>
        <taxon>Bacteroidales</taxon>
        <taxon>Prevotellaceae</taxon>
        <taxon>Hoylesella</taxon>
    </lineage>
</organism>
<keyword evidence="7" id="KW-1185">Reference proteome</keyword>
<evidence type="ECO:0000256" key="5">
    <source>
        <dbReference type="SAM" id="Phobius"/>
    </source>
</evidence>
<keyword evidence="2 5" id="KW-0812">Transmembrane</keyword>
<dbReference type="EMBL" id="JAHXCT010000005">
    <property type="protein sequence ID" value="MBW4769578.1"/>
    <property type="molecule type" value="Genomic_DNA"/>
</dbReference>
<comment type="subcellular location">
    <subcellularLocation>
        <location evidence="1">Membrane</location>
        <topology evidence="1">Multi-pass membrane protein</topology>
    </subcellularLocation>
</comment>
<reference evidence="6 7" key="1">
    <citation type="submission" date="2021-07" db="EMBL/GenBank/DDBJ databases">
        <title>Genomic diversity and antimicrobial resistance of Prevotella spp. isolated from chronic lung disease airways.</title>
        <authorList>
            <person name="Webb K.A."/>
            <person name="Olagoke O.S."/>
            <person name="Baird T."/>
            <person name="Neill J."/>
            <person name="Pham A."/>
            <person name="Wells T.J."/>
            <person name="Ramsay K.A."/>
            <person name="Bell S.C."/>
            <person name="Sarovich D.S."/>
            <person name="Price E.P."/>
        </authorList>
    </citation>
    <scope>NUCLEOTIDE SEQUENCE [LARGE SCALE GENOMIC DNA]</scope>
    <source>
        <strain evidence="6 7">SCHI0011.S.12</strain>
    </source>
</reference>
<evidence type="ECO:0000313" key="6">
    <source>
        <dbReference type="EMBL" id="MBW4769578.1"/>
    </source>
</evidence>
<feature type="transmembrane region" description="Helical" evidence="5">
    <location>
        <begin position="100"/>
        <end position="123"/>
    </location>
</feature>
<gene>
    <name evidence="6" type="ORF">KZO38_07360</name>
</gene>
<evidence type="ECO:0000256" key="3">
    <source>
        <dbReference type="ARBA" id="ARBA00022989"/>
    </source>
</evidence>
<feature type="transmembrane region" description="Helical" evidence="5">
    <location>
        <begin position="72"/>
        <end position="94"/>
    </location>
</feature>
<evidence type="ECO:0000256" key="4">
    <source>
        <dbReference type="ARBA" id="ARBA00023136"/>
    </source>
</evidence>
<feature type="transmembrane region" description="Helical" evidence="5">
    <location>
        <begin position="232"/>
        <end position="253"/>
    </location>
</feature>
<keyword evidence="4 5" id="KW-0472">Membrane</keyword>
<evidence type="ECO:0000313" key="7">
    <source>
        <dbReference type="Proteomes" id="UP000788426"/>
    </source>
</evidence>
<evidence type="ECO:0000256" key="1">
    <source>
        <dbReference type="ARBA" id="ARBA00004141"/>
    </source>
</evidence>
<feature type="transmembrane region" description="Helical" evidence="5">
    <location>
        <begin position="12"/>
        <end position="36"/>
    </location>
</feature>
<proteinExistence type="predicted"/>
<dbReference type="InterPro" id="IPR002657">
    <property type="entry name" value="BilAc:Na_symport/Acr3"/>
</dbReference>
<dbReference type="Proteomes" id="UP000788426">
    <property type="component" value="Unassembled WGS sequence"/>
</dbReference>
<dbReference type="RefSeq" id="WP_219481537.1">
    <property type="nucleotide sequence ID" value="NZ_JAHXCT010000005.1"/>
</dbReference>
<feature type="transmembrane region" description="Helical" evidence="5">
    <location>
        <begin position="161"/>
        <end position="187"/>
    </location>
</feature>
<keyword evidence="3 5" id="KW-1133">Transmembrane helix</keyword>
<sequence length="325" mass="36275">MGLIKFIKTWTLPLSITFGAVIYLIFAFTPCLLSAAMLFAPFFNAILPLFMFLVLFVTFCKVDFKKLRVTRWHGYALVAQFSIILLLLALTLLWGKSGSRLVFCESILICVICPCATAAAVVTQKLGGSIEEMTTYTYVSNFFSSILIPICLPLVDNSLHISFLSAFLKILYQVLLVLVLPMFLAYVVKKSMKKIHRKIVSVKDLSYYLWACSLLIVSGTTIKNIVHAQASVLFLLLIAVAGLVVCLVQFMVGRSIGLRFNRRLEAGQGLGQKNTAFAIWIANAYLTPLSTVGPGCYILWQNIINSIEIARYDKQMLRNAERAVQ</sequence>
<name>A0ABS6YFT5_9BACT</name>
<feature type="transmembrane region" description="Helical" evidence="5">
    <location>
        <begin position="135"/>
        <end position="155"/>
    </location>
</feature>
<feature type="transmembrane region" description="Helical" evidence="5">
    <location>
        <begin position="42"/>
        <end position="60"/>
    </location>
</feature>
<dbReference type="Pfam" id="PF01758">
    <property type="entry name" value="SBF"/>
    <property type="match status" value="1"/>
</dbReference>
<comment type="caution">
    <text evidence="6">The sequence shown here is derived from an EMBL/GenBank/DDBJ whole genome shotgun (WGS) entry which is preliminary data.</text>
</comment>
<evidence type="ECO:0000256" key="2">
    <source>
        <dbReference type="ARBA" id="ARBA00022692"/>
    </source>
</evidence>